<proteinExistence type="predicted"/>
<evidence type="ECO:0000313" key="1">
    <source>
        <dbReference type="EMBL" id="CUP20199.1"/>
    </source>
</evidence>
<evidence type="ECO:0008006" key="3">
    <source>
        <dbReference type="Google" id="ProtNLM"/>
    </source>
</evidence>
<dbReference type="Gene3D" id="3.40.50.150">
    <property type="entry name" value="Vaccinia Virus protein VP39"/>
    <property type="match status" value="1"/>
</dbReference>
<dbReference type="InterPro" id="IPR029063">
    <property type="entry name" value="SAM-dependent_MTases_sf"/>
</dbReference>
<dbReference type="AlphaFoldDB" id="A0A174LFD3"/>
<evidence type="ECO:0000313" key="2">
    <source>
        <dbReference type="Proteomes" id="UP000095544"/>
    </source>
</evidence>
<organism evidence="1 2">
    <name type="scientific">Faecalicatena contorta</name>
    <dbReference type="NCBI Taxonomy" id="39482"/>
    <lineage>
        <taxon>Bacteria</taxon>
        <taxon>Bacillati</taxon>
        <taxon>Bacillota</taxon>
        <taxon>Clostridia</taxon>
        <taxon>Lachnospirales</taxon>
        <taxon>Lachnospiraceae</taxon>
        <taxon>Faecalicatena</taxon>
    </lineage>
</organism>
<dbReference type="OrthoDB" id="8781114at2"/>
<sequence length="150" mass="17505">MKRVLDACCGSRMFYFDKQNPDVIYADNREIETTLCDGRALLIKPDIHMDFREMPYKDNTFKVVVFDPPHLIHAGTGSWLANKYGILPAGWPEYLKQGFCECMRVLEPDGLLVFKWNEDQIKLSEVLKVFDKKPLLGDQRGKTRWIVFMK</sequence>
<gene>
    <name evidence="1" type="ORF">ERS852491_04530</name>
</gene>
<dbReference type="EMBL" id="CYZU01000066">
    <property type="protein sequence ID" value="CUP20199.1"/>
    <property type="molecule type" value="Genomic_DNA"/>
</dbReference>
<protein>
    <recommendedName>
        <fullName evidence="3">SAM-dependent methyltransferase</fullName>
    </recommendedName>
</protein>
<dbReference type="STRING" id="39482.ERS852491_04530"/>
<dbReference type="Proteomes" id="UP000095544">
    <property type="component" value="Unassembled WGS sequence"/>
</dbReference>
<accession>A0A174LFD3</accession>
<dbReference type="RefSeq" id="WP_083487176.1">
    <property type="nucleotide sequence ID" value="NZ_CYZU01000066.1"/>
</dbReference>
<dbReference type="SUPFAM" id="SSF53335">
    <property type="entry name" value="S-adenosyl-L-methionine-dependent methyltransferases"/>
    <property type="match status" value="1"/>
</dbReference>
<name>A0A174LFD3_9FIRM</name>
<reference evidence="1 2" key="1">
    <citation type="submission" date="2015-09" db="EMBL/GenBank/DDBJ databases">
        <authorList>
            <consortium name="Pathogen Informatics"/>
        </authorList>
    </citation>
    <scope>NUCLEOTIDE SEQUENCE [LARGE SCALE GENOMIC DNA]</scope>
    <source>
        <strain evidence="1 2">2789STDY5834876</strain>
    </source>
</reference>